<dbReference type="PANTHER" id="PTHR45527:SF1">
    <property type="entry name" value="FATTY ACID SYNTHASE"/>
    <property type="match status" value="1"/>
</dbReference>
<dbReference type="SUPFAM" id="SSF56801">
    <property type="entry name" value="Acetyl-CoA synthetase-like"/>
    <property type="match status" value="3"/>
</dbReference>
<keyword evidence="6" id="KW-0045">Antibiotic biosynthesis</keyword>
<dbReference type="FunFam" id="1.10.1200.10:FF:000005">
    <property type="entry name" value="Nonribosomal peptide synthetase 1"/>
    <property type="match status" value="2"/>
</dbReference>
<dbReference type="PROSITE" id="PS00455">
    <property type="entry name" value="AMP_BINDING"/>
    <property type="match status" value="3"/>
</dbReference>
<keyword evidence="3" id="KW-0596">Phosphopantetheine</keyword>
<dbReference type="Gene3D" id="3.30.559.30">
    <property type="entry name" value="Nonribosomal peptide synthetase, condensation domain"/>
    <property type="match status" value="3"/>
</dbReference>
<dbReference type="GO" id="GO:0008610">
    <property type="term" value="P:lipid biosynthetic process"/>
    <property type="evidence" value="ECO:0007669"/>
    <property type="project" value="UniProtKB-ARBA"/>
</dbReference>
<feature type="compositionally biased region" description="Low complexity" evidence="7">
    <location>
        <begin position="1241"/>
        <end position="1253"/>
    </location>
</feature>
<keyword evidence="10" id="KW-1185">Reference proteome</keyword>
<evidence type="ECO:0000256" key="7">
    <source>
        <dbReference type="SAM" id="MobiDB-lite"/>
    </source>
</evidence>
<dbReference type="FunFam" id="3.40.50.980:FF:000001">
    <property type="entry name" value="Non-ribosomal peptide synthetase"/>
    <property type="match status" value="1"/>
</dbReference>
<dbReference type="InterPro" id="IPR009081">
    <property type="entry name" value="PP-bd_ACP"/>
</dbReference>
<dbReference type="PROSITE" id="PS00012">
    <property type="entry name" value="PHOSPHOPANTETHEINE"/>
    <property type="match status" value="2"/>
</dbReference>
<dbReference type="CDD" id="cd05930">
    <property type="entry name" value="A_NRPS"/>
    <property type="match status" value="1"/>
</dbReference>
<evidence type="ECO:0000259" key="8">
    <source>
        <dbReference type="PROSITE" id="PS50075"/>
    </source>
</evidence>
<dbReference type="NCBIfam" id="TIGR01720">
    <property type="entry name" value="NRPS-para261"/>
    <property type="match status" value="1"/>
</dbReference>
<dbReference type="Pfam" id="PF00668">
    <property type="entry name" value="Condensation"/>
    <property type="match status" value="3"/>
</dbReference>
<dbReference type="Gene3D" id="1.10.1200.10">
    <property type="entry name" value="ACP-like"/>
    <property type="match status" value="3"/>
</dbReference>
<dbReference type="SUPFAM" id="SSF47336">
    <property type="entry name" value="ACP-like"/>
    <property type="match status" value="3"/>
</dbReference>
<proteinExistence type="inferred from homology"/>
<dbReference type="Gene3D" id="2.30.38.10">
    <property type="entry name" value="Luciferase, Domain 3"/>
    <property type="match status" value="3"/>
</dbReference>
<evidence type="ECO:0000256" key="2">
    <source>
        <dbReference type="ARBA" id="ARBA00006432"/>
    </source>
</evidence>
<dbReference type="CDD" id="cd12117">
    <property type="entry name" value="A_NRPS_Srf_like"/>
    <property type="match status" value="1"/>
</dbReference>
<accession>A0ABC8BZU2</accession>
<dbReference type="InterPro" id="IPR020845">
    <property type="entry name" value="AMP-binding_CS"/>
</dbReference>
<dbReference type="InterPro" id="IPR045851">
    <property type="entry name" value="AMP-bd_C_sf"/>
</dbReference>
<dbReference type="InterPro" id="IPR000873">
    <property type="entry name" value="AMP-dep_synth/lig_dom"/>
</dbReference>
<dbReference type="InterPro" id="IPR010071">
    <property type="entry name" value="AA_adenyl_dom"/>
</dbReference>
<comment type="similarity">
    <text evidence="2">Belongs to the ATP-dependent AMP-binding enzyme family.</text>
</comment>
<feature type="compositionally biased region" description="Basic and acidic residues" evidence="7">
    <location>
        <begin position="1"/>
        <end position="21"/>
    </location>
</feature>
<dbReference type="SMART" id="SM00823">
    <property type="entry name" value="PKS_PP"/>
    <property type="match status" value="3"/>
</dbReference>
<dbReference type="InterPro" id="IPR010060">
    <property type="entry name" value="NRPS_synth"/>
</dbReference>
<evidence type="ECO:0000256" key="1">
    <source>
        <dbReference type="ARBA" id="ARBA00001957"/>
    </source>
</evidence>
<dbReference type="InterPro" id="IPR001242">
    <property type="entry name" value="Condensation_dom"/>
</dbReference>
<dbReference type="InterPro" id="IPR036736">
    <property type="entry name" value="ACP-like_sf"/>
</dbReference>
<dbReference type="Gene3D" id="3.30.559.10">
    <property type="entry name" value="Chloramphenicol acetyltransferase-like domain"/>
    <property type="match status" value="3"/>
</dbReference>
<feature type="region of interest" description="Disordered" evidence="7">
    <location>
        <begin position="1233"/>
        <end position="1253"/>
    </location>
</feature>
<dbReference type="Pfam" id="PF00501">
    <property type="entry name" value="AMP-binding"/>
    <property type="match status" value="3"/>
</dbReference>
<dbReference type="GO" id="GO:0072330">
    <property type="term" value="P:monocarboxylic acid biosynthetic process"/>
    <property type="evidence" value="ECO:0007669"/>
    <property type="project" value="UniProtKB-ARBA"/>
</dbReference>
<dbReference type="CDD" id="cd19534">
    <property type="entry name" value="E_NRPS"/>
    <property type="match status" value="1"/>
</dbReference>
<dbReference type="PROSITE" id="PS50075">
    <property type="entry name" value="CARRIER"/>
    <property type="match status" value="3"/>
</dbReference>
<reference evidence="9 10" key="1">
    <citation type="submission" date="2017-04" db="EMBL/GenBank/DDBJ databases">
        <title>The complete genome sequence of Streptomyces albolongus YIM 101047, the producer of novel bafilomycins and novel odoriferous sesquiterpenoids.</title>
        <authorList>
            <person name="Yin M."/>
            <person name="Jiang Y."/>
        </authorList>
    </citation>
    <scope>NUCLEOTIDE SEQUENCE [LARGE SCALE GENOMIC DNA]</scope>
    <source>
        <strain evidence="9 10">YIM 101047</strain>
    </source>
</reference>
<dbReference type="FunFam" id="2.30.38.10:FF:000001">
    <property type="entry name" value="Non-ribosomal peptide synthetase PvdI"/>
    <property type="match status" value="2"/>
</dbReference>
<evidence type="ECO:0000256" key="5">
    <source>
        <dbReference type="ARBA" id="ARBA00022737"/>
    </source>
</evidence>
<feature type="region of interest" description="Disordered" evidence="7">
    <location>
        <begin position="1"/>
        <end position="27"/>
    </location>
</feature>
<dbReference type="GO" id="GO:0017000">
    <property type="term" value="P:antibiotic biosynthetic process"/>
    <property type="evidence" value="ECO:0007669"/>
    <property type="project" value="UniProtKB-KW"/>
</dbReference>
<keyword evidence="4" id="KW-0597">Phosphoprotein</keyword>
<dbReference type="Gene3D" id="3.30.300.30">
    <property type="match status" value="3"/>
</dbReference>
<feature type="domain" description="Carrier" evidence="8">
    <location>
        <begin position="1616"/>
        <end position="1690"/>
    </location>
</feature>
<feature type="domain" description="Carrier" evidence="8">
    <location>
        <begin position="3139"/>
        <end position="3214"/>
    </location>
</feature>
<dbReference type="EMBL" id="CP020563">
    <property type="protein sequence ID" value="ARF75453.1"/>
    <property type="molecule type" value="Genomic_DNA"/>
</dbReference>
<dbReference type="Pfam" id="PF13193">
    <property type="entry name" value="AMP-binding_C"/>
    <property type="match status" value="3"/>
</dbReference>
<dbReference type="PANTHER" id="PTHR45527">
    <property type="entry name" value="NONRIBOSOMAL PEPTIDE SYNTHETASE"/>
    <property type="match status" value="1"/>
</dbReference>
<dbReference type="Pfam" id="PF00550">
    <property type="entry name" value="PP-binding"/>
    <property type="match status" value="3"/>
</dbReference>
<dbReference type="SUPFAM" id="SSF52777">
    <property type="entry name" value="CoA-dependent acyltransferases"/>
    <property type="match status" value="6"/>
</dbReference>
<dbReference type="InterPro" id="IPR023213">
    <property type="entry name" value="CAT-like_dom_sf"/>
</dbReference>
<dbReference type="Proteomes" id="UP000192251">
    <property type="component" value="Chromosome"/>
</dbReference>
<evidence type="ECO:0000313" key="10">
    <source>
        <dbReference type="Proteomes" id="UP000192251"/>
    </source>
</evidence>
<comment type="cofactor">
    <cofactor evidence="1">
        <name>pantetheine 4'-phosphate</name>
        <dbReference type="ChEBI" id="CHEBI:47942"/>
    </cofactor>
</comment>
<sequence length="3235" mass="345912">MSHEAASSTERHQRGTAEGPEKQMAGDTLARIADTLPRLLRRQVARDPEAPALVCGAETLSYAELDLRTNRLAHLLIDRGTGPGDLVALHLQRGTDFVLSALAAVKAGAAFLPVDPAYPAERVAYVLGDARPQTVVTADAAPRGTPDPATVLTVGPDGVTALAADRPGEDPVAAGRVPAGQPGDAAYVIYTSGSSGRPKGVVVPHNGLAFLAEQHVSRLGAGPGSRVLQFASPSFDASVFELSMALLTGGTLVLAAQDRLEVGPAFAKLLTEERITHVTLPPAVLATLPDKAVPPGVTLVTAGEACSARVAARWATDRLMVNGYGPTETTVCATMSAPLPGDGTTPDIGGAVVGTRVHVLDDRLRPVSDGVPGELYVAGESLAIGYLHRPALTAERFVADPFGPPGSRLYRTGDMVERSGDGTLRYRGRSDDQVKIRGFRVELGEVEAAALTHPDVAEAAAGARDDDRGHRRLVVYVRAEAGRPAPDRAALAAHLGATLPGFMLPSAVVPVSRFPLGPTGKVDRGRLPAPDWRAAAGAHVPAADRTEETVAALWAEVLGTDVPGMDDDFLDLGGDSLLAVRVLARLRAELGVRLSPRDLFTATTPRGLADLARNARDTGAAAGPGPAPVADDHDAAPMSFAQEGLWFLHDTAPEQVGYGAAVGIELRGALDEPALRSALRELTARHPVLRTTFRAREDLDGRHPHGAQGTQLVHPPTDPVLAVADLRDLPADRAAQERERLVAEETARSFDLVEGPLLRTLLLRLPGDHHLLVLNQHHIVTDGWSARLLTGELLGLYESAAAGEEFTRPDPAPAPYQRYARIQREHARTGAWDEDLAYWRRALAELPTLDLPTDRPRSAAVRPGGALHRFTLPADVVTGLRALSRERRATLFTTLLAGVHTVLAQHSGQDDFALGTAASGRGDGDWERTPGFFVNLVPLRNRLDARRPFADFLDAVRDTTLEALEHAAVPFDRLVDALHVRREPGRMPLVQTVVSYQEPLLTPHRRAGLEVAEAELPRSTARFDLLFEFWDHGQKLAADIEYSTALFDAATVERLADHLTALLRAAVAAPATPAGRLLPAGAGTAEEQAAARRWNDTAVDYPRDRCVHELFEEVAAARPDQVALVFQDDTLTYGALDARANQLAHRLAEEGIGRGSLVPVCAERGPDLVTGLLAVLKAGGAYALLDMGLPRERLHAMLQDLDTPVALVQDHLGETLRRAWPADRPCTLLPLGADGATDRQPTGSPGAAATATDPATVMFTSGSTGRPKGVVAPHRALVRTFVGTEFVRFGPDEVILQSAPVSWDAFLLELFGALLHGARCVLQPGPVPEPEAIAELVERHAVTTLWLSSSLFNVMAEEYPGVFDRLRQVMTGGEAVSVEHAARVLRRVPGLCLVNGYGPVESMVFATSHRVRPADLERASVPIGRPIANTRVYVLDTEGRPVPDGIPGELYIGGDGLATGYLHQPGLTAERFAPAAFGPDERLYRTGDLARRLPTGELEFLGRADDQVKIRGFRIEPGEIVRALLRHPGIADAAVTATAAGTDRRLVAHVVPKTPGTAPDAPELRLLLGESLPSYMVPAAFVTLDALPLTAAGKLDRGALPVPAADAGRPARPYVAPRDDRERLLADLWCRLLDVERVGVEDNFFELGGDSILTMRVAARARAEGFALRSGDVLRHQTVAALAAAGSWVRDTGRDAEQSAVEGDVPLSPIQRWFFGTATGRVEHFDQTVRAELDAAVDGDALETALRSLTTHHDALRLRFTEADGRFAHNAPEEQGSLLRHEDLSRLPADQQNARIAEVATAEAAFDLATGPLLTGVLFRLGAARRPHLVLAAHHLVVDGVSWRILLEDLATAYGQAVAGEQVALGHKTTSFRSWATDLAARTRAGAFEAERGHWEELLAGDAPGLPRDFQGRNTAGSLRTLTVRLGRAESEALLREVPALYRAGADDVLLAALGAALADWTGRDRFLVDLEGHGREEEHTAAGLSRTVGWFTSLYPVALRPAPPALGWPTAIKSMKEQLRAVPGAGLGYGALREAADHRAERHRTPEISFNYLGRTEALPGGGLFAPGAHPELWLRQDPEHERPHLIDVIGSVRDGSLELLWQFSDQIHREETVRALADRMTGAVRAIAAHRDEPGAGGRTPSDFPLLGLDQASVDLLAGDGRTVEDLYPLTPMQAGMLFHSLEAGQRGAYVAQISFRLDGVERTELLARAWQLVVDRTPVLRTTFVEEGAGEPVQRVLRHMTAPLRELDWTGLPEQERSRALRDLFATERERGFDLAAGPLTRLTAARTDGRTLRLMWTFHHALLDGWSLYQVLADLFTTYAALLDPAAGSDAPGTPRPPFSDYVRWLSAQDDSAARRHFTEALAGLTTPTALPYDRRPGAAHQPRSTARLRTELPAELSRRVYALARTWQVTANTVVQGAWSLLLARLSGQPDVCFGSTVSGRPAELDGAQDMIGLFINTLPVRVSTDGTGRLGGWLQEIQRLQSRSREFGHLSLPTIQSCGEIESPARLFDSVLVFENYPVDEAALAGSGLRMGELTGDAETTNYPLVVGVYPQERMAFSFAYDPELFDEETVAGLSHRLGVLLEGFVDAEEDTGPGQGQGPRLARLPWLSAAERHELLVTSNDTGRETDTATVVQRIARQARRTPEAVAVRDGGHRLRYAELAARSDALAARLVAAGVGSEDVVAVGMSPSADLLVALLAVWKAGAAYTPLDLAHPAHRLATLLTESGAVLALADPGSAELLRPLVPAGCRLEVLEQGTGAAGERPADGPTVLPEPGQAAYVLYTSGSTGLPKGVVIEHGALAHYVDHSAESYTGLRGASLLHSSLAFDLTVTALWTPLTLGGEVVVAGLEHEELERLAATGDLPTFVKATPAHLALLDQLPDASDGSADLVVGGEQLPSEALDGWRARHPGSAVINEYGPTEATVGCVIHRVEPGEPLRPGPVPIGFPIRNTQVYVLDELLQPVPVGAAGELYLGGRGLARGYRRSPGRTAERFVASPFGAPGSRLYRTGDLVRRRTDGALEYIGRTDDQVKVRGFRVELGDVESAVIRHPDLTAAAVVLVGGSLVAHVVPVDGAAPEEAQIRTFLSGLLPEHMVPARVVRTAALPLTPNGKVDRKALREVPAPAPGTSGYVAPRTPTEQALAGIWSEVLGVEKVGATDDFVTLGGDSIRSLAVMAQVRTAFRVRLTPREALGAGTIADLAAVVEEKVLRDLMRQAAESGYGGNEARGA</sequence>
<dbReference type="Gene3D" id="3.40.50.980">
    <property type="match status" value="6"/>
</dbReference>
<dbReference type="FunFam" id="1.10.1200.10:FF:000016">
    <property type="entry name" value="Non-ribosomal peptide synthase"/>
    <property type="match status" value="1"/>
</dbReference>
<dbReference type="GO" id="GO:0044550">
    <property type="term" value="P:secondary metabolite biosynthetic process"/>
    <property type="evidence" value="ECO:0007669"/>
    <property type="project" value="UniProtKB-ARBA"/>
</dbReference>
<evidence type="ECO:0000256" key="6">
    <source>
        <dbReference type="ARBA" id="ARBA00023194"/>
    </source>
</evidence>
<protein>
    <recommendedName>
        <fullName evidence="8">Carrier domain-containing protein</fullName>
    </recommendedName>
</protein>
<dbReference type="InterPro" id="IPR006162">
    <property type="entry name" value="Ppantetheine_attach_site"/>
</dbReference>
<name>A0ABC8BZU2_9ACTN</name>
<dbReference type="NCBIfam" id="NF003417">
    <property type="entry name" value="PRK04813.1"/>
    <property type="match status" value="3"/>
</dbReference>
<dbReference type="InterPro" id="IPR020806">
    <property type="entry name" value="PKS_PP-bd"/>
</dbReference>
<dbReference type="KEGG" id="kab:B7C62_26760"/>
<organism evidence="9 10">
    <name type="scientific">Kitasatospora albolonga</name>
    <dbReference type="NCBI Taxonomy" id="68173"/>
    <lineage>
        <taxon>Bacteria</taxon>
        <taxon>Bacillati</taxon>
        <taxon>Actinomycetota</taxon>
        <taxon>Actinomycetes</taxon>
        <taxon>Kitasatosporales</taxon>
        <taxon>Streptomycetaceae</taxon>
        <taxon>Kitasatospora</taxon>
    </lineage>
</organism>
<dbReference type="CDD" id="cd19531">
    <property type="entry name" value="LCL_NRPS-like"/>
    <property type="match status" value="1"/>
</dbReference>
<gene>
    <name evidence="9" type="ORF">B7C62_26760</name>
</gene>
<dbReference type="NCBIfam" id="TIGR01733">
    <property type="entry name" value="AA-adenyl-dom"/>
    <property type="match status" value="3"/>
</dbReference>
<dbReference type="InterPro" id="IPR025110">
    <property type="entry name" value="AMP-bd_C"/>
</dbReference>
<dbReference type="RefSeq" id="WP_084749666.1">
    <property type="nucleotide sequence ID" value="NZ_CP020563.1"/>
</dbReference>
<evidence type="ECO:0000256" key="4">
    <source>
        <dbReference type="ARBA" id="ARBA00022553"/>
    </source>
</evidence>
<dbReference type="CDD" id="cd19543">
    <property type="entry name" value="DCL_NRPS"/>
    <property type="match status" value="1"/>
</dbReference>
<evidence type="ECO:0000313" key="9">
    <source>
        <dbReference type="EMBL" id="ARF75453.1"/>
    </source>
</evidence>
<evidence type="ECO:0000256" key="3">
    <source>
        <dbReference type="ARBA" id="ARBA00022450"/>
    </source>
</evidence>
<keyword evidence="5" id="KW-0677">Repeat</keyword>
<feature type="domain" description="Carrier" evidence="8">
    <location>
        <begin position="541"/>
        <end position="616"/>
    </location>
</feature>